<dbReference type="SUPFAM" id="SSF50630">
    <property type="entry name" value="Acid proteases"/>
    <property type="match status" value="1"/>
</dbReference>
<dbReference type="PROSITE" id="PS50158">
    <property type="entry name" value="ZF_CCHC"/>
    <property type="match status" value="1"/>
</dbReference>
<organism evidence="4 5">
    <name type="scientific">Chara braunii</name>
    <name type="common">Braun's stonewort</name>
    <dbReference type="NCBI Taxonomy" id="69332"/>
    <lineage>
        <taxon>Eukaryota</taxon>
        <taxon>Viridiplantae</taxon>
        <taxon>Streptophyta</taxon>
        <taxon>Charophyceae</taxon>
        <taxon>Charales</taxon>
        <taxon>Characeae</taxon>
        <taxon>Chara</taxon>
    </lineage>
</organism>
<dbReference type="Pfam" id="PF00098">
    <property type="entry name" value="zf-CCHC"/>
    <property type="match status" value="1"/>
</dbReference>
<dbReference type="EMBL" id="BFEA01000477">
    <property type="protein sequence ID" value="GBG84481.1"/>
    <property type="molecule type" value="Genomic_DNA"/>
</dbReference>
<dbReference type="Gene3D" id="2.40.70.10">
    <property type="entry name" value="Acid Proteases"/>
    <property type="match status" value="1"/>
</dbReference>
<dbReference type="OrthoDB" id="8066754at2759"/>
<dbReference type="GO" id="GO:0003676">
    <property type="term" value="F:nucleic acid binding"/>
    <property type="evidence" value="ECO:0007669"/>
    <property type="project" value="InterPro"/>
</dbReference>
<feature type="domain" description="CCHC-type" evidence="3">
    <location>
        <begin position="2"/>
        <end position="18"/>
    </location>
</feature>
<sequence>MRCYNCNQPGHMAKDRPRPRAQVGIAGPSLIPLAAPTAAGQRRVAALMDAGTPDMVAPTAVEIGIDEYMGAATLEPGTIGVIRHTLRVAGESDLGPWKLGFEDPTIPGHEYKDDQIDVLDALKALDLRIPIPIPYLLTILEAANEKLIEKCLKNRRLFEEGRRGKKLAIHDPSVDIEGRPSTLKTHKANRARMIHAADLPLEKPDVFLRTYLITWKSVECDFEVWGGPSSAILDSGSSAVAISWSLTKRLGREKQIQSLRPDELYVSATKDSIHCKGRIRDAPIRVGRVHCLCDAIVLDVQAYDVLLGIPLQKYP</sequence>
<dbReference type="Pfam" id="PF08284">
    <property type="entry name" value="RVP_2"/>
    <property type="match status" value="1"/>
</dbReference>
<evidence type="ECO:0000313" key="5">
    <source>
        <dbReference type="Proteomes" id="UP000265515"/>
    </source>
</evidence>
<dbReference type="Gramene" id="GBG84481">
    <property type="protein sequence ID" value="GBG84481"/>
    <property type="gene ID" value="CBR_g38765"/>
</dbReference>
<dbReference type="InterPro" id="IPR001878">
    <property type="entry name" value="Znf_CCHC"/>
</dbReference>
<reference evidence="4 5" key="1">
    <citation type="journal article" date="2018" name="Cell">
        <title>The Chara Genome: Secondary Complexity and Implications for Plant Terrestrialization.</title>
        <authorList>
            <person name="Nishiyama T."/>
            <person name="Sakayama H."/>
            <person name="Vries J.D."/>
            <person name="Buschmann H."/>
            <person name="Saint-Marcoux D."/>
            <person name="Ullrich K.K."/>
            <person name="Haas F.B."/>
            <person name="Vanderstraeten L."/>
            <person name="Becker D."/>
            <person name="Lang D."/>
            <person name="Vosolsobe S."/>
            <person name="Rombauts S."/>
            <person name="Wilhelmsson P.K.I."/>
            <person name="Janitza P."/>
            <person name="Kern R."/>
            <person name="Heyl A."/>
            <person name="Rumpler F."/>
            <person name="Villalobos L.I.A.C."/>
            <person name="Clay J.M."/>
            <person name="Skokan R."/>
            <person name="Toyoda A."/>
            <person name="Suzuki Y."/>
            <person name="Kagoshima H."/>
            <person name="Schijlen E."/>
            <person name="Tajeshwar N."/>
            <person name="Catarino B."/>
            <person name="Hetherington A.J."/>
            <person name="Saltykova A."/>
            <person name="Bonnot C."/>
            <person name="Breuninger H."/>
            <person name="Symeonidi A."/>
            <person name="Radhakrishnan G.V."/>
            <person name="Van Nieuwerburgh F."/>
            <person name="Deforce D."/>
            <person name="Chang C."/>
            <person name="Karol K.G."/>
            <person name="Hedrich R."/>
            <person name="Ulvskov P."/>
            <person name="Glockner G."/>
            <person name="Delwiche C.F."/>
            <person name="Petrasek J."/>
            <person name="Van de Peer Y."/>
            <person name="Friml J."/>
            <person name="Beilby M."/>
            <person name="Dolan L."/>
            <person name="Kohara Y."/>
            <person name="Sugano S."/>
            <person name="Fujiyama A."/>
            <person name="Delaux P.-M."/>
            <person name="Quint M."/>
            <person name="TheiBen G."/>
            <person name="Hagemann M."/>
            <person name="Harholt J."/>
            <person name="Dunand C."/>
            <person name="Zachgo S."/>
            <person name="Langdale J."/>
            <person name="Maumus F."/>
            <person name="Straeten D.V.D."/>
            <person name="Gould S.B."/>
            <person name="Rensing S.A."/>
        </authorList>
    </citation>
    <scope>NUCLEOTIDE SEQUENCE [LARGE SCALE GENOMIC DNA]</scope>
    <source>
        <strain evidence="4 5">S276</strain>
    </source>
</reference>
<evidence type="ECO:0000259" key="3">
    <source>
        <dbReference type="PROSITE" id="PS50158"/>
    </source>
</evidence>
<accession>A0A388LQD4</accession>
<feature type="region of interest" description="Disordered" evidence="2">
    <location>
        <begin position="1"/>
        <end position="20"/>
    </location>
</feature>
<name>A0A388LQD4_CHABU</name>
<protein>
    <recommendedName>
        <fullName evidence="3">CCHC-type domain-containing protein</fullName>
    </recommendedName>
</protein>
<keyword evidence="1" id="KW-0863">Zinc-finger</keyword>
<dbReference type="InterPro" id="IPR021109">
    <property type="entry name" value="Peptidase_aspartic_dom_sf"/>
</dbReference>
<keyword evidence="1" id="KW-0862">Zinc</keyword>
<comment type="caution">
    <text evidence="4">The sequence shown here is derived from an EMBL/GenBank/DDBJ whole genome shotgun (WGS) entry which is preliminary data.</text>
</comment>
<dbReference type="Proteomes" id="UP000265515">
    <property type="component" value="Unassembled WGS sequence"/>
</dbReference>
<evidence type="ECO:0000313" key="4">
    <source>
        <dbReference type="EMBL" id="GBG84481.1"/>
    </source>
</evidence>
<keyword evidence="5" id="KW-1185">Reference proteome</keyword>
<evidence type="ECO:0000256" key="2">
    <source>
        <dbReference type="SAM" id="MobiDB-lite"/>
    </source>
</evidence>
<keyword evidence="1" id="KW-0479">Metal-binding</keyword>
<dbReference type="CDD" id="cd00303">
    <property type="entry name" value="retropepsin_like"/>
    <property type="match status" value="1"/>
</dbReference>
<evidence type="ECO:0000256" key="1">
    <source>
        <dbReference type="PROSITE-ProRule" id="PRU00047"/>
    </source>
</evidence>
<dbReference type="Gene3D" id="4.10.60.10">
    <property type="entry name" value="Zinc finger, CCHC-type"/>
    <property type="match status" value="1"/>
</dbReference>
<dbReference type="AlphaFoldDB" id="A0A388LQD4"/>
<dbReference type="GO" id="GO:0008270">
    <property type="term" value="F:zinc ion binding"/>
    <property type="evidence" value="ECO:0007669"/>
    <property type="project" value="UniProtKB-KW"/>
</dbReference>
<gene>
    <name evidence="4" type="ORF">CBR_g38765</name>
</gene>
<proteinExistence type="predicted"/>